<dbReference type="Proteomes" id="UP001310594">
    <property type="component" value="Unassembled WGS sequence"/>
</dbReference>
<evidence type="ECO:0000313" key="8">
    <source>
        <dbReference type="Proteomes" id="UP001310594"/>
    </source>
</evidence>
<name>A0AAN7WL55_9PEZI</name>
<sequence length="427" mass="47850">MSLADSSRTCTVCLSGNSDEAKHFLVDGDLVCTDCIIDSLGIIFLDAIKHERLWPVRWGAATVSPLDFPGVFPKSLEVQWRARGEEYKVKRPDRVYCKHLVLAADGESRLTIAGGEVQDQCPEDLTTCGRFLGAMQLHQGGMHCEHCSGYACKACGESMSLTIVHECGAEAAAAAAAAELAEMKTALLAGKCRGRDYQECPTCTEPVFLIDGCNAMLCVCFTHFCFICGVEAHHDSTHWRQGGCPRWNQPGAENAYYDVPINGAIEEFRRTLEEMSADILVVEEQIRLLRERRIQLNTTESNAAFRMRRELQVEVLDILPKALQDFRSLLQAANEDPSLENESLVWEEVAVLNDIQHLVLDLDDNIGLQIILDPVQGLTNPAMRVSFYERHARIDDLLNRINSSVWERYPELTLIHIMYLSCLTWID</sequence>
<dbReference type="Gene3D" id="1.20.120.1750">
    <property type="match status" value="1"/>
</dbReference>
<evidence type="ECO:0000256" key="4">
    <source>
        <dbReference type="ARBA" id="ARBA00022833"/>
    </source>
</evidence>
<dbReference type="SUPFAM" id="SSF57850">
    <property type="entry name" value="RING/U-box"/>
    <property type="match status" value="1"/>
</dbReference>
<evidence type="ECO:0000256" key="1">
    <source>
        <dbReference type="ARBA" id="ARBA00022723"/>
    </source>
</evidence>
<keyword evidence="2" id="KW-0863">Zinc-finger</keyword>
<reference evidence="7" key="1">
    <citation type="submission" date="2023-08" db="EMBL/GenBank/DDBJ databases">
        <title>Black Yeasts Isolated from many extreme environments.</title>
        <authorList>
            <person name="Coleine C."/>
            <person name="Stajich J.E."/>
            <person name="Selbmann L."/>
        </authorList>
    </citation>
    <scope>NUCLEOTIDE SEQUENCE</scope>
    <source>
        <strain evidence="7">CCFEE 5810</strain>
    </source>
</reference>
<organism evidence="7 8">
    <name type="scientific">Elasticomyces elasticus</name>
    <dbReference type="NCBI Taxonomy" id="574655"/>
    <lineage>
        <taxon>Eukaryota</taxon>
        <taxon>Fungi</taxon>
        <taxon>Dikarya</taxon>
        <taxon>Ascomycota</taxon>
        <taxon>Pezizomycotina</taxon>
        <taxon>Dothideomycetes</taxon>
        <taxon>Dothideomycetidae</taxon>
        <taxon>Mycosphaerellales</taxon>
        <taxon>Teratosphaeriaceae</taxon>
        <taxon>Elasticomyces</taxon>
    </lineage>
</organism>
<evidence type="ECO:0000313" key="7">
    <source>
        <dbReference type="EMBL" id="KAK5701515.1"/>
    </source>
</evidence>
<dbReference type="InterPro" id="IPR002867">
    <property type="entry name" value="IBR_dom"/>
</dbReference>
<keyword evidence="5" id="KW-0175">Coiled coil</keyword>
<keyword evidence="3" id="KW-0833">Ubl conjugation pathway</keyword>
<feature type="domain" description="IBR" evidence="6">
    <location>
        <begin position="195"/>
        <end position="237"/>
    </location>
</feature>
<dbReference type="AlphaFoldDB" id="A0AAN7WL55"/>
<evidence type="ECO:0000259" key="6">
    <source>
        <dbReference type="Pfam" id="PF01485"/>
    </source>
</evidence>
<evidence type="ECO:0000256" key="3">
    <source>
        <dbReference type="ARBA" id="ARBA00022786"/>
    </source>
</evidence>
<dbReference type="Pfam" id="PF01485">
    <property type="entry name" value="IBR"/>
    <property type="match status" value="1"/>
</dbReference>
<evidence type="ECO:0000256" key="2">
    <source>
        <dbReference type="ARBA" id="ARBA00022771"/>
    </source>
</evidence>
<gene>
    <name evidence="7" type="ORF">LTR97_004330</name>
</gene>
<dbReference type="EMBL" id="JAVRQU010000006">
    <property type="protein sequence ID" value="KAK5701515.1"/>
    <property type="molecule type" value="Genomic_DNA"/>
</dbReference>
<keyword evidence="1" id="KW-0479">Metal-binding</keyword>
<evidence type="ECO:0000256" key="5">
    <source>
        <dbReference type="SAM" id="Coils"/>
    </source>
</evidence>
<comment type="caution">
    <text evidence="7">The sequence shown here is derived from an EMBL/GenBank/DDBJ whole genome shotgun (WGS) entry which is preliminary data.</text>
</comment>
<protein>
    <recommendedName>
        <fullName evidence="6">IBR domain-containing protein</fullName>
    </recommendedName>
</protein>
<dbReference type="CDD" id="cd20336">
    <property type="entry name" value="Rcat_RBR"/>
    <property type="match status" value="1"/>
</dbReference>
<proteinExistence type="predicted"/>
<accession>A0AAN7WL55</accession>
<keyword evidence="4" id="KW-0862">Zinc</keyword>
<feature type="coiled-coil region" evidence="5">
    <location>
        <begin position="265"/>
        <end position="292"/>
    </location>
</feature>